<dbReference type="Proteomes" id="UP000095594">
    <property type="component" value="Unassembled WGS sequence"/>
</dbReference>
<dbReference type="OrthoDB" id="1707431at2"/>
<sequence>MKGIAKPIQMIAWFDEHGKINPVKFKYEEDGCKVICINKILNRSFEKLAGNPMWKFTCSSIIDDSEYTYNLKYDLINSKWILFDRSTN</sequence>
<reference evidence="1 2" key="1">
    <citation type="submission" date="2015-09" db="EMBL/GenBank/DDBJ databases">
        <authorList>
            <consortium name="Pathogen Informatics"/>
        </authorList>
    </citation>
    <scope>NUCLEOTIDE SEQUENCE [LARGE SCALE GENOMIC DNA]</scope>
    <source>
        <strain evidence="1 2">2789STDY5834856</strain>
    </source>
</reference>
<protein>
    <submittedName>
        <fullName evidence="1">Uncharacterized protein</fullName>
    </submittedName>
</protein>
<dbReference type="AlphaFoldDB" id="A0A174L6M4"/>
<organism evidence="1 2">
    <name type="scientific">Clostridium disporicum</name>
    <dbReference type="NCBI Taxonomy" id="84024"/>
    <lineage>
        <taxon>Bacteria</taxon>
        <taxon>Bacillati</taxon>
        <taxon>Bacillota</taxon>
        <taxon>Clostridia</taxon>
        <taxon>Eubacteriales</taxon>
        <taxon>Clostridiaceae</taxon>
        <taxon>Clostridium</taxon>
    </lineage>
</organism>
<evidence type="ECO:0000313" key="1">
    <source>
        <dbReference type="EMBL" id="CUP18491.1"/>
    </source>
</evidence>
<accession>A0A174L6M4</accession>
<evidence type="ECO:0000313" key="2">
    <source>
        <dbReference type="Proteomes" id="UP000095594"/>
    </source>
</evidence>
<dbReference type="RefSeq" id="WP_055268232.1">
    <property type="nucleotide sequence ID" value="NZ_CABIXQ010000030.1"/>
</dbReference>
<gene>
    <name evidence="1" type="ORF">ERS852471_03158</name>
</gene>
<name>A0A174L6M4_9CLOT</name>
<proteinExistence type="predicted"/>
<dbReference type="EMBL" id="CYZX01000030">
    <property type="protein sequence ID" value="CUP18491.1"/>
    <property type="molecule type" value="Genomic_DNA"/>
</dbReference>